<gene>
    <name evidence="2" type="ORF">WH96_05605</name>
</gene>
<protein>
    <submittedName>
        <fullName evidence="2">Uncharacterized protein</fullName>
    </submittedName>
</protein>
<proteinExistence type="predicted"/>
<evidence type="ECO:0000256" key="1">
    <source>
        <dbReference type="SAM" id="Phobius"/>
    </source>
</evidence>
<dbReference type="EMBL" id="LAQL01000003">
    <property type="protein sequence ID" value="KLN61770.1"/>
    <property type="molecule type" value="Genomic_DNA"/>
</dbReference>
<reference evidence="2 3" key="1">
    <citation type="submission" date="2015-03" db="EMBL/GenBank/DDBJ databases">
        <title>Genome Sequence of Kiloniella spongiae MEBiC09566, isolated from a marine sponge.</title>
        <authorList>
            <person name="Shao Z."/>
            <person name="Wang L."/>
            <person name="Li X."/>
        </authorList>
    </citation>
    <scope>NUCLEOTIDE SEQUENCE [LARGE SCALE GENOMIC DNA]</scope>
    <source>
        <strain evidence="2 3">MEBiC09566</strain>
    </source>
</reference>
<comment type="caution">
    <text evidence="2">The sequence shown here is derived from an EMBL/GenBank/DDBJ whole genome shotgun (WGS) entry which is preliminary data.</text>
</comment>
<keyword evidence="3" id="KW-1185">Reference proteome</keyword>
<sequence length="96" mass="11285">MQALRVLFGLKLKKSRPLYYKAYRKGSSLEGIVAALFLIVMVAFWSVIRMAVVRIIYQIVLMPVFISMFVYHWLIRINHKTVIVKMKTLLILIWGQ</sequence>
<accession>A0A0H2MYF9</accession>
<dbReference type="Proteomes" id="UP000035444">
    <property type="component" value="Unassembled WGS sequence"/>
</dbReference>
<feature type="transmembrane region" description="Helical" evidence="1">
    <location>
        <begin position="29"/>
        <end position="48"/>
    </location>
</feature>
<organism evidence="2 3">
    <name type="scientific">Kiloniella spongiae</name>
    <dbReference type="NCBI Taxonomy" id="1489064"/>
    <lineage>
        <taxon>Bacteria</taxon>
        <taxon>Pseudomonadati</taxon>
        <taxon>Pseudomonadota</taxon>
        <taxon>Alphaproteobacteria</taxon>
        <taxon>Rhodospirillales</taxon>
        <taxon>Kiloniellaceae</taxon>
        <taxon>Kiloniella</taxon>
    </lineage>
</organism>
<dbReference type="STRING" id="1489064.WH96_05605"/>
<name>A0A0H2MYF9_9PROT</name>
<keyword evidence="1" id="KW-1133">Transmembrane helix</keyword>
<evidence type="ECO:0000313" key="3">
    <source>
        <dbReference type="Proteomes" id="UP000035444"/>
    </source>
</evidence>
<feature type="transmembrane region" description="Helical" evidence="1">
    <location>
        <begin position="54"/>
        <end position="75"/>
    </location>
</feature>
<keyword evidence="1" id="KW-0472">Membrane</keyword>
<evidence type="ECO:0000313" key="2">
    <source>
        <dbReference type="EMBL" id="KLN61770.1"/>
    </source>
</evidence>
<keyword evidence="1" id="KW-0812">Transmembrane</keyword>
<dbReference type="AlphaFoldDB" id="A0A0H2MYF9"/>